<evidence type="ECO:0000313" key="3">
    <source>
        <dbReference type="Proteomes" id="UP001518872"/>
    </source>
</evidence>
<feature type="region of interest" description="Disordered" evidence="1">
    <location>
        <begin position="1"/>
        <end position="85"/>
    </location>
</feature>
<evidence type="ECO:0000313" key="2">
    <source>
        <dbReference type="EMBL" id="MBM7077871.1"/>
    </source>
</evidence>
<organism evidence="2 3">
    <name type="scientific">Micromonospora humida</name>
    <dbReference type="NCBI Taxonomy" id="2809018"/>
    <lineage>
        <taxon>Bacteria</taxon>
        <taxon>Bacillati</taxon>
        <taxon>Actinomycetota</taxon>
        <taxon>Actinomycetes</taxon>
        <taxon>Micromonosporales</taxon>
        <taxon>Micromonosporaceae</taxon>
        <taxon>Micromonospora</taxon>
    </lineage>
</organism>
<accession>A0ABS2IU82</accession>
<evidence type="ECO:0000256" key="1">
    <source>
        <dbReference type="SAM" id="MobiDB-lite"/>
    </source>
</evidence>
<name>A0ABS2IU82_9ACTN</name>
<comment type="caution">
    <text evidence="2">The sequence shown here is derived from an EMBL/GenBank/DDBJ whole genome shotgun (WGS) entry which is preliminary data.</text>
</comment>
<gene>
    <name evidence="2" type="ORF">JQX11_16210</name>
</gene>
<dbReference type="Proteomes" id="UP001518872">
    <property type="component" value="Unassembled WGS sequence"/>
</dbReference>
<feature type="compositionally biased region" description="Pro residues" evidence="1">
    <location>
        <begin position="34"/>
        <end position="44"/>
    </location>
</feature>
<sequence length="142" mass="14192">MTHDRTPADHRTPTTDPPAGIRPPAPPGGASAPPGGPLNPPAGRPAPLSAALPPAPRRPAAPPRHPTDRRRPDRLAGRITRGGDGPCYGLVTDDGHEYALHGPGLGTVAAGSTVVVTVDPAAPPAACGPGTPVGVVRISVVR</sequence>
<keyword evidence="3" id="KW-1185">Reference proteome</keyword>
<protein>
    <submittedName>
        <fullName evidence="2">Uncharacterized protein</fullName>
    </submittedName>
</protein>
<reference evidence="2 3" key="1">
    <citation type="submission" date="2021-02" db="EMBL/GenBank/DDBJ databases">
        <authorList>
            <person name="Ra J.-S."/>
        </authorList>
    </citation>
    <scope>NUCLEOTIDE SEQUENCE [LARGE SCALE GENOMIC DNA]</scope>
    <source>
        <strain evidence="2 3">MMS20-R1-14</strain>
    </source>
</reference>
<proteinExistence type="predicted"/>
<feature type="compositionally biased region" description="Basic and acidic residues" evidence="1">
    <location>
        <begin position="1"/>
        <end position="13"/>
    </location>
</feature>
<feature type="compositionally biased region" description="Basic and acidic residues" evidence="1">
    <location>
        <begin position="65"/>
        <end position="76"/>
    </location>
</feature>
<dbReference type="RefSeq" id="WP_204925790.1">
    <property type="nucleotide sequence ID" value="NZ_JAFEUC010000007.1"/>
</dbReference>
<feature type="compositionally biased region" description="Pro residues" evidence="1">
    <location>
        <begin position="53"/>
        <end position="64"/>
    </location>
</feature>
<dbReference type="EMBL" id="JAFEUC010000007">
    <property type="protein sequence ID" value="MBM7077871.1"/>
    <property type="molecule type" value="Genomic_DNA"/>
</dbReference>